<dbReference type="Proteomes" id="UP000813463">
    <property type="component" value="Chromosome 5"/>
</dbReference>
<feature type="region of interest" description="Disordered" evidence="2">
    <location>
        <begin position="383"/>
        <end position="420"/>
    </location>
</feature>
<dbReference type="KEGG" id="soe:110775649"/>
<evidence type="ECO:0000313" key="4">
    <source>
        <dbReference type="RefSeq" id="XP_021835948.1"/>
    </source>
</evidence>
<organism evidence="3 9">
    <name type="scientific">Spinacia oleracea</name>
    <name type="common">Spinach</name>
    <dbReference type="NCBI Taxonomy" id="3562"/>
    <lineage>
        <taxon>Eukaryota</taxon>
        <taxon>Viridiplantae</taxon>
        <taxon>Streptophyta</taxon>
        <taxon>Embryophyta</taxon>
        <taxon>Tracheophyta</taxon>
        <taxon>Spermatophyta</taxon>
        <taxon>Magnoliopsida</taxon>
        <taxon>eudicotyledons</taxon>
        <taxon>Gunneridae</taxon>
        <taxon>Pentapetalae</taxon>
        <taxon>Caryophyllales</taxon>
        <taxon>Chenopodiaceae</taxon>
        <taxon>Chenopodioideae</taxon>
        <taxon>Anserineae</taxon>
        <taxon>Spinacia</taxon>
    </lineage>
</organism>
<dbReference type="RefSeq" id="XP_021835950.1">
    <property type="nucleotide sequence ID" value="XM_021980258.1"/>
</dbReference>
<feature type="compositionally biased region" description="Acidic residues" evidence="2">
    <location>
        <begin position="393"/>
        <end position="403"/>
    </location>
</feature>
<keyword evidence="1" id="KW-0175">Coiled coil</keyword>
<sequence length="420" mass="45706">MEAKKKDFSKKSDEGASVDAAKEPTSTATKKRPASSAVAPKPKRPFFKKLGTADAAAKPSLVRPSAPLAGEEGVPPPQASTLPREHKEASPKVTTEGDAAAKAAVDKMVADQVDAPGAAANVGGATTSSSREGKGKESEGPSAGDAPMPPPAPSTVDMFKRMRRAEVANIPPSGGFSSEEKDKILSDVYDAIPEEYVSSLPGIDLGYFRAMQSLVLDLFIRCAKGRHYCFDMHKEMLKHKDQIENHEKYAEKKARLINADADKKIKSEANALKKAEEDAQDYEKKLLEHEERLTVLRKEYSSVLERVTNFSSKVDALEKKLKATQDEIEAVPGEASSSFKPGEESILENARRAWDQSMDGKDFSCFKRRISYQMAVSTARRLGLDPPEFFSEGGDEDVEEEEVNSPKGQDVQDGSSTTPH</sequence>
<evidence type="ECO:0000313" key="3">
    <source>
        <dbReference type="Proteomes" id="UP000813463"/>
    </source>
</evidence>
<protein>
    <submittedName>
        <fullName evidence="4 5">Uncharacterized protein LOC110775649</fullName>
    </submittedName>
    <submittedName>
        <fullName evidence="8 9">Uncharacterized protein isoform X1</fullName>
    </submittedName>
</protein>
<evidence type="ECO:0000313" key="11">
    <source>
        <dbReference type="RefSeq" id="XP_056684033.1"/>
    </source>
</evidence>
<dbReference type="GeneID" id="110775649"/>
<feature type="compositionally biased region" description="Basic and acidic residues" evidence="2">
    <location>
        <begin position="1"/>
        <end position="14"/>
    </location>
</feature>
<dbReference type="RefSeq" id="XP_021835949.1">
    <property type="nucleotide sequence ID" value="XM_021980257.1"/>
</dbReference>
<feature type="coiled-coil region" evidence="1">
    <location>
        <begin position="258"/>
        <end position="327"/>
    </location>
</feature>
<dbReference type="RefSeq" id="XP_056684031.1">
    <property type="nucleotide sequence ID" value="XM_056828053.1"/>
</dbReference>
<evidence type="ECO:0000256" key="1">
    <source>
        <dbReference type="SAM" id="Coils"/>
    </source>
</evidence>
<dbReference type="RefSeq" id="XP_021835948.1">
    <property type="nucleotide sequence ID" value="XM_021980256.1"/>
</dbReference>
<name>A0A9R0HS69_SPIOL</name>
<dbReference type="SUPFAM" id="SSF57997">
    <property type="entry name" value="Tropomyosin"/>
    <property type="match status" value="1"/>
</dbReference>
<dbReference type="AlphaFoldDB" id="A0A9R0HS69"/>
<keyword evidence="3" id="KW-1185">Reference proteome</keyword>
<reference evidence="3" key="1">
    <citation type="journal article" date="2021" name="Nat. Commun.">
        <title>Genomic analyses provide insights into spinach domestication and the genetic basis of agronomic traits.</title>
        <authorList>
            <person name="Cai X."/>
            <person name="Sun X."/>
            <person name="Xu C."/>
            <person name="Sun H."/>
            <person name="Wang X."/>
            <person name="Ge C."/>
            <person name="Zhang Z."/>
            <person name="Wang Q."/>
            <person name="Fei Z."/>
            <person name="Jiao C."/>
            <person name="Wang Q."/>
        </authorList>
    </citation>
    <scope>NUCLEOTIDE SEQUENCE [LARGE SCALE GENOMIC DNA]</scope>
    <source>
        <strain evidence="3">cv. Varoflay</strain>
    </source>
</reference>
<evidence type="ECO:0000313" key="8">
    <source>
        <dbReference type="RefSeq" id="XP_056684030.1"/>
    </source>
</evidence>
<dbReference type="RefSeq" id="XP_056684033.1">
    <property type="nucleotide sequence ID" value="XM_056828055.1"/>
</dbReference>
<evidence type="ECO:0000313" key="9">
    <source>
        <dbReference type="RefSeq" id="XP_056684031.1"/>
    </source>
</evidence>
<dbReference type="RefSeq" id="XP_021835951.1">
    <property type="nucleotide sequence ID" value="XM_021980259.1"/>
</dbReference>
<evidence type="ECO:0000313" key="5">
    <source>
        <dbReference type="RefSeq" id="XP_021835949.1"/>
    </source>
</evidence>
<gene>
    <name evidence="4 5 6 7 8 9 10 11" type="primary">LOC110775649</name>
</gene>
<evidence type="ECO:0000313" key="10">
    <source>
        <dbReference type="RefSeq" id="XP_056684032.1"/>
    </source>
</evidence>
<evidence type="ECO:0000313" key="7">
    <source>
        <dbReference type="RefSeq" id="XP_021835951.1"/>
    </source>
</evidence>
<evidence type="ECO:0000256" key="2">
    <source>
        <dbReference type="SAM" id="MobiDB-lite"/>
    </source>
</evidence>
<dbReference type="RefSeq" id="XP_056684030.1">
    <property type="nucleotide sequence ID" value="XM_056828052.1"/>
</dbReference>
<dbReference type="RefSeq" id="XP_056684032.1">
    <property type="nucleotide sequence ID" value="XM_056828054.1"/>
</dbReference>
<evidence type="ECO:0000313" key="6">
    <source>
        <dbReference type="RefSeq" id="XP_021835950.1"/>
    </source>
</evidence>
<accession>A0A9R0HS69</accession>
<dbReference type="Gene3D" id="1.20.5.340">
    <property type="match status" value="1"/>
</dbReference>
<feature type="region of interest" description="Disordered" evidence="2">
    <location>
        <begin position="1"/>
        <end position="154"/>
    </location>
</feature>
<reference evidence="8 9" key="2">
    <citation type="submission" date="2025-05" db="UniProtKB">
        <authorList>
            <consortium name="RefSeq"/>
        </authorList>
    </citation>
    <scope>IDENTIFICATION</scope>
    <source>
        <tissue evidence="8 9">Leaf</tissue>
    </source>
</reference>
<proteinExistence type="predicted"/>